<dbReference type="InterPro" id="IPR019734">
    <property type="entry name" value="TPR_rpt"/>
</dbReference>
<keyword evidence="1" id="KW-0802">TPR repeat</keyword>
<evidence type="ECO:0000313" key="2">
    <source>
        <dbReference type="EMBL" id="TYK66713.1"/>
    </source>
</evidence>
<dbReference type="PANTHER" id="PTHR12558">
    <property type="entry name" value="CELL DIVISION CYCLE 16,23,27"/>
    <property type="match status" value="1"/>
</dbReference>
<dbReference type="Pfam" id="PF13181">
    <property type="entry name" value="TPR_8"/>
    <property type="match status" value="1"/>
</dbReference>
<dbReference type="InterPro" id="IPR011990">
    <property type="entry name" value="TPR-like_helical_dom_sf"/>
</dbReference>
<dbReference type="SMART" id="SM00028">
    <property type="entry name" value="TPR"/>
    <property type="match status" value="5"/>
</dbReference>
<gene>
    <name evidence="2" type="ORF">CWS31_004820</name>
</gene>
<sequence>MLSLSSPAKAAADSVSSSTYKSLTEIQEQIGNNQLEEAYIELKALHQEVDIETIDEALVLQMLGYTEMSRNNYDEAIIYLKRSLSLGLLPESVKYNVGYMVAQLYAAQEKFTEALVFAKEWFTTIKEPTAAQYIFMANIFAQTQNYKDAIPYTEKAIAMTPEPKENWYQLLIASNFEVKQYSAAAAALSSAISYWPENSNYWEQLASVYMILEENTKGLATLQLAWKSGVLDKETSVKSMVQLAITQGIPEHAARLIVMAMEQNILPEDADYLATLANAWVAAKEYTPAITAFEKLAEVTEESEPYLNIANLYVEKAQWQPAELALNKALSGELEEPGKAWLVMGITMTEQKKFGEGLAAFRKARAFSYSEGQANNWLEYAADLQRQHNWITRNKAANDTATQ</sequence>
<accession>A0ABY3MZT1</accession>
<dbReference type="PROSITE" id="PS50005">
    <property type="entry name" value="TPR"/>
    <property type="match status" value="1"/>
</dbReference>
<protein>
    <submittedName>
        <fullName evidence="2">Tetratricopeptide repeat protein</fullName>
    </submittedName>
</protein>
<keyword evidence="3" id="KW-1185">Reference proteome</keyword>
<dbReference type="Gene3D" id="1.25.40.10">
    <property type="entry name" value="Tetratricopeptide repeat domain"/>
    <property type="match status" value="3"/>
</dbReference>
<proteinExistence type="predicted"/>
<dbReference type="PANTHER" id="PTHR12558:SF13">
    <property type="entry name" value="CELL DIVISION CYCLE PROTEIN 27 HOMOLOG"/>
    <property type="match status" value="1"/>
</dbReference>
<feature type="repeat" description="TPR" evidence="1">
    <location>
        <begin position="130"/>
        <end position="163"/>
    </location>
</feature>
<reference evidence="2 3" key="1">
    <citation type="submission" date="2019-08" db="EMBL/GenBank/DDBJ databases">
        <title>Microbe sample from Colwellia echini.</title>
        <authorList>
            <person name="Christiansen L."/>
            <person name="Pathiraja D."/>
            <person name="Schultz-Johansen M."/>
            <person name="Choi I.-G."/>
            <person name="Stougaard P."/>
        </authorList>
    </citation>
    <scope>NUCLEOTIDE SEQUENCE [LARGE SCALE GENOMIC DNA]</scope>
    <source>
        <strain evidence="2 3">A3</strain>
    </source>
</reference>
<organism evidence="2 3">
    <name type="scientific">Colwellia echini</name>
    <dbReference type="NCBI Taxonomy" id="1982103"/>
    <lineage>
        <taxon>Bacteria</taxon>
        <taxon>Pseudomonadati</taxon>
        <taxon>Pseudomonadota</taxon>
        <taxon>Gammaproteobacteria</taxon>
        <taxon>Alteromonadales</taxon>
        <taxon>Colwelliaceae</taxon>
        <taxon>Colwellia</taxon>
    </lineage>
</organism>
<evidence type="ECO:0000313" key="3">
    <source>
        <dbReference type="Proteomes" id="UP000815846"/>
    </source>
</evidence>
<evidence type="ECO:0000256" key="1">
    <source>
        <dbReference type="PROSITE-ProRule" id="PRU00339"/>
    </source>
</evidence>
<name>A0ABY3MZT1_9GAMM</name>
<dbReference type="EMBL" id="PJAI02000003">
    <property type="protein sequence ID" value="TYK66713.1"/>
    <property type="molecule type" value="Genomic_DNA"/>
</dbReference>
<dbReference type="Proteomes" id="UP000815846">
    <property type="component" value="Unassembled WGS sequence"/>
</dbReference>
<comment type="caution">
    <text evidence="2">The sequence shown here is derived from an EMBL/GenBank/DDBJ whole genome shotgun (WGS) entry which is preliminary data.</text>
</comment>
<dbReference type="SUPFAM" id="SSF48452">
    <property type="entry name" value="TPR-like"/>
    <property type="match status" value="1"/>
</dbReference>